<keyword evidence="2" id="KW-1185">Reference proteome</keyword>
<evidence type="ECO:0000313" key="2">
    <source>
        <dbReference type="Proteomes" id="UP001519271"/>
    </source>
</evidence>
<dbReference type="Proteomes" id="UP001519271">
    <property type="component" value="Unassembled WGS sequence"/>
</dbReference>
<dbReference type="Pfam" id="PF14595">
    <property type="entry name" value="Thioredoxin_9"/>
    <property type="match status" value="1"/>
</dbReference>
<dbReference type="InterPro" id="IPR036249">
    <property type="entry name" value="Thioredoxin-like_sf"/>
</dbReference>
<sequence>MDMGLFEGGATFPEYLKQVGPEFRQRYEKTSLSEEAKVKVRTLGSMRKVVAFSEGYCPDCVAVLPFMERMREENQNISFTIKHKTGNEEALVEAAGESRIPLLMSFGKDGEPLSVFLEFPEKLKDEMRRAAVEDKKDLVVKFREGAYNNMIEEALLDLLKI</sequence>
<dbReference type="Gene3D" id="3.40.30.10">
    <property type="entry name" value="Glutaredoxin"/>
    <property type="match status" value="1"/>
</dbReference>
<protein>
    <submittedName>
        <fullName evidence="1">Thiol-disulfide isomerase/thioredoxin</fullName>
    </submittedName>
</protein>
<reference evidence="1 2" key="1">
    <citation type="submission" date="2021-03" db="EMBL/GenBank/DDBJ databases">
        <title>Genomic Encyclopedia of Type Strains, Phase IV (KMG-IV): sequencing the most valuable type-strain genomes for metagenomic binning, comparative biology and taxonomic classification.</title>
        <authorList>
            <person name="Goeker M."/>
        </authorList>
    </citation>
    <scope>NUCLEOTIDE SEQUENCE [LARGE SCALE GENOMIC DNA]</scope>
    <source>
        <strain evidence="1 2">DSM 6139</strain>
    </source>
</reference>
<evidence type="ECO:0000313" key="1">
    <source>
        <dbReference type="EMBL" id="MBP1919182.1"/>
    </source>
</evidence>
<gene>
    <name evidence="1" type="ORF">J2Z34_001670</name>
</gene>
<comment type="caution">
    <text evidence="1">The sequence shown here is derived from an EMBL/GenBank/DDBJ whole genome shotgun (WGS) entry which is preliminary data.</text>
</comment>
<dbReference type="RefSeq" id="WP_209459391.1">
    <property type="nucleotide sequence ID" value="NZ_JAGGKC010000012.1"/>
</dbReference>
<dbReference type="SUPFAM" id="SSF52833">
    <property type="entry name" value="Thioredoxin-like"/>
    <property type="match status" value="1"/>
</dbReference>
<organism evidence="1 2">
    <name type="scientific">Youngiibacter multivorans</name>
    <dbReference type="NCBI Taxonomy" id="937251"/>
    <lineage>
        <taxon>Bacteria</taxon>
        <taxon>Bacillati</taxon>
        <taxon>Bacillota</taxon>
        <taxon>Clostridia</taxon>
        <taxon>Eubacteriales</taxon>
        <taxon>Clostridiaceae</taxon>
        <taxon>Youngiibacter</taxon>
    </lineage>
</organism>
<keyword evidence="1" id="KW-0413">Isomerase</keyword>
<dbReference type="GO" id="GO:0016853">
    <property type="term" value="F:isomerase activity"/>
    <property type="evidence" value="ECO:0007669"/>
    <property type="project" value="UniProtKB-KW"/>
</dbReference>
<name>A0ABS4G3R4_9CLOT</name>
<accession>A0ABS4G3R4</accession>
<proteinExistence type="predicted"/>
<dbReference type="EMBL" id="JAGGKC010000012">
    <property type="protein sequence ID" value="MBP1919182.1"/>
    <property type="molecule type" value="Genomic_DNA"/>
</dbReference>